<dbReference type="EMBL" id="JACHJK010000024">
    <property type="protein sequence ID" value="MBB5932295.1"/>
    <property type="molecule type" value="Genomic_DNA"/>
</dbReference>
<evidence type="ECO:0000313" key="2">
    <source>
        <dbReference type="Proteomes" id="UP000585836"/>
    </source>
</evidence>
<keyword evidence="2" id="KW-1185">Reference proteome</keyword>
<gene>
    <name evidence="1" type="ORF">FHS34_007805</name>
</gene>
<dbReference type="AlphaFoldDB" id="A0A7W9UV20"/>
<dbReference type="Proteomes" id="UP000585836">
    <property type="component" value="Unassembled WGS sequence"/>
</dbReference>
<dbReference type="RefSeq" id="WP_184974443.1">
    <property type="nucleotide sequence ID" value="NZ_BAAAWF010000065.1"/>
</dbReference>
<comment type="caution">
    <text evidence="1">The sequence shown here is derived from an EMBL/GenBank/DDBJ whole genome shotgun (WGS) entry which is preliminary data.</text>
</comment>
<sequence>MATTDDYGQGVSIATLFDAPNAEALAKNIANAIVQRSVMRFASASARSAALTGPSAPVEGMVAWLKDANLLTVYTGSAWLPVPGGAAVSDQQTASFGTTITTYGTGSSTGSYATCGVSFIAPLSGRVLITTGARVDNTSATAGSLIAPETREGSSIGSGSIVEAALDINGYGSYGTVFMRATATHLLTGLTPGANYNTRLLHRTSQSGTTASFALRELIVAPAP</sequence>
<reference evidence="1 2" key="1">
    <citation type="submission" date="2020-08" db="EMBL/GenBank/DDBJ databases">
        <title>Genomic Encyclopedia of Type Strains, Phase III (KMG-III): the genomes of soil and plant-associated and newly described type strains.</title>
        <authorList>
            <person name="Whitman W."/>
        </authorList>
    </citation>
    <scope>NUCLEOTIDE SEQUENCE [LARGE SCALE GENOMIC DNA]</scope>
    <source>
        <strain evidence="1 2">CECT 3313</strain>
    </source>
</reference>
<protein>
    <submittedName>
        <fullName evidence="1">Uncharacterized protein</fullName>
    </submittedName>
</protein>
<organism evidence="1 2">
    <name type="scientific">Streptomyces echinatus</name>
    <dbReference type="NCBI Taxonomy" id="67293"/>
    <lineage>
        <taxon>Bacteria</taxon>
        <taxon>Bacillati</taxon>
        <taxon>Actinomycetota</taxon>
        <taxon>Actinomycetes</taxon>
        <taxon>Kitasatosporales</taxon>
        <taxon>Streptomycetaceae</taxon>
        <taxon>Streptomyces</taxon>
    </lineage>
</organism>
<accession>A0A7W9UV20</accession>
<name>A0A7W9UV20_9ACTN</name>
<proteinExistence type="predicted"/>
<evidence type="ECO:0000313" key="1">
    <source>
        <dbReference type="EMBL" id="MBB5932295.1"/>
    </source>
</evidence>